<evidence type="ECO:0000313" key="1">
    <source>
        <dbReference type="EMBL" id="KAF2861614.1"/>
    </source>
</evidence>
<organism evidence="1 2">
    <name type="scientific">Piedraia hortae CBS 480.64</name>
    <dbReference type="NCBI Taxonomy" id="1314780"/>
    <lineage>
        <taxon>Eukaryota</taxon>
        <taxon>Fungi</taxon>
        <taxon>Dikarya</taxon>
        <taxon>Ascomycota</taxon>
        <taxon>Pezizomycotina</taxon>
        <taxon>Dothideomycetes</taxon>
        <taxon>Dothideomycetidae</taxon>
        <taxon>Capnodiales</taxon>
        <taxon>Piedraiaceae</taxon>
        <taxon>Piedraia</taxon>
    </lineage>
</organism>
<name>A0A6A7C2B8_9PEZI</name>
<dbReference type="EMBL" id="MU005971">
    <property type="protein sequence ID" value="KAF2861614.1"/>
    <property type="molecule type" value="Genomic_DNA"/>
</dbReference>
<evidence type="ECO:0000313" key="2">
    <source>
        <dbReference type="Proteomes" id="UP000799421"/>
    </source>
</evidence>
<reference evidence="1" key="1">
    <citation type="journal article" date="2020" name="Stud. Mycol.">
        <title>101 Dothideomycetes genomes: a test case for predicting lifestyles and emergence of pathogens.</title>
        <authorList>
            <person name="Haridas S."/>
            <person name="Albert R."/>
            <person name="Binder M."/>
            <person name="Bloem J."/>
            <person name="Labutti K."/>
            <person name="Salamov A."/>
            <person name="Andreopoulos B."/>
            <person name="Baker S."/>
            <person name="Barry K."/>
            <person name="Bills G."/>
            <person name="Bluhm B."/>
            <person name="Cannon C."/>
            <person name="Castanera R."/>
            <person name="Culley D."/>
            <person name="Daum C."/>
            <person name="Ezra D."/>
            <person name="Gonzalez J."/>
            <person name="Henrissat B."/>
            <person name="Kuo A."/>
            <person name="Liang C."/>
            <person name="Lipzen A."/>
            <person name="Lutzoni F."/>
            <person name="Magnuson J."/>
            <person name="Mondo S."/>
            <person name="Nolan M."/>
            <person name="Ohm R."/>
            <person name="Pangilinan J."/>
            <person name="Park H.-J."/>
            <person name="Ramirez L."/>
            <person name="Alfaro M."/>
            <person name="Sun H."/>
            <person name="Tritt A."/>
            <person name="Yoshinaga Y."/>
            <person name="Zwiers L.-H."/>
            <person name="Turgeon B."/>
            <person name="Goodwin S."/>
            <person name="Spatafora J."/>
            <person name="Crous P."/>
            <person name="Grigoriev I."/>
        </authorList>
    </citation>
    <scope>NUCLEOTIDE SEQUENCE</scope>
    <source>
        <strain evidence="1">CBS 480.64</strain>
    </source>
</reference>
<proteinExistence type="predicted"/>
<keyword evidence="2" id="KW-1185">Reference proteome</keyword>
<sequence length="1157" mass="127626">MSTDMGVPITDDINDVSAEARITNWIMDTNRHMRTNLSKATLVKRLMFRDDMLVVVCPGCMIGKIATDMDTTMFKFMDAAASVETVMSNAVVVSAFCGPRTDTCAPVNLQTPNVHRHDEDLTCVHNHRRNCVQDSHEHASVHVHDAMHIDYVRHHFAMRPHAQIPDYGDRREGGPDNLRRLVDEHEVDALVRAIGEEESRRTRPWRGLRSFVARPVMVWARSRGISMIPPRLRDTVATSSVTGRMHEMKAMCMDATMKLAKQLQTFVHGDRFVSTIRGLMMSAYAGPIKVMRVGLYPYEQDILHSIASALAYSPTMCGGSTPSVQVLAQAMAAMVHRVKIKATNKKGMSDACIVPTEAELVATFKMLLRCSYMCTAVGVAFVNCVPVPVPTMARKIAWASLFSEWLGDMIVIYNKFGYKMTIVSMGALASDSVKRTFSSYRGTNEMGNHTAAVNPAAISYVNVPKHVARFPITLTITNIEEEIFTMMDYHPTLDISTSYKWNVYPRETLSMSINESRVGPLARSLANHRVEGLVPFFINMAKDLFNTGKMLNNTASSSSIAPPGALQPMPEEAIHDDPSATGGTSLFMNKNESTTRTQDAHGPPANSMNQIYVGRNIMLAQLTDATGKTKTQQTIMVENMIGKLDEIFRAVVRGIAEATGGTWSTREVAARKRRTRLASPEQRDVLDIVSQSATAPLSAKVEVVIGTITETTSEFTRKKNPGNRYWRAPVSFRSNNFESLVLKQANVAVPYNRGNNYGTDYIYVNMPKFVGMHLKKAAERQGLVVQIDDDRLHSTDTDWWKTLNNCTDNCGIITQSGDFEPRDLNNIFRVTKKGVVVNVDYCVSLRLTKTNGEDLSSTDVFRVVLDCSRVALKKVKVDVEGPPMAAKIPTTLAVKDDVATDDLLVQLEAMADAAKSTRVPLSETELAGETTLMDIGISIGIVAKYLADGYQIVSTNNDKVATNDRIICVNVATWESCPAKTELCNTLAKRLDNKKGNRFQQLSAVAICALCTHGYLINHISAPGLTAKDMDTVWGFMETTAVSSSEALSKWLSETIAGRSLDGYRASAVIENNSGHCCSDNYRPRNTLRKPVGATELVDINAAASEYGTGDSITSLAMADTDMLCSLRFNNGEPPPRVTGPTWCTLQHGQRLNEQRP</sequence>
<dbReference type="AlphaFoldDB" id="A0A6A7C2B8"/>
<protein>
    <submittedName>
        <fullName evidence="1">Uncharacterized protein</fullName>
    </submittedName>
</protein>
<dbReference type="OrthoDB" id="5426745at2759"/>
<gene>
    <name evidence="1" type="ORF">K470DRAFT_263517</name>
</gene>
<dbReference type="Proteomes" id="UP000799421">
    <property type="component" value="Unassembled WGS sequence"/>
</dbReference>
<accession>A0A6A7C2B8</accession>